<keyword evidence="3 9" id="KW-0812">Transmembrane</keyword>
<feature type="region of interest" description="Disordered" evidence="8">
    <location>
        <begin position="50"/>
        <end position="73"/>
    </location>
</feature>
<sequence>MSSPQLASLIPFLPTYGHLIFASLVPIFAGSHASLRRPFNTLSPEELKILRPKGDTSTEEEDDENDNEASTPVPETLTAQDAMLFPVMAGVCLGGLYLIIKWLDDPQLLSRILTWYFCAMGIFGVGKAFSDLLSVAVEYALPHRFTDSNGKLHEAGFDSWKVEGSDQEPTNPIPNIELPPFLHKYVWTARRALRARYLVDISMFNVNVLRKSNAFIGEFVGPVIGLFVVGAYAAGGKHWLLTNIMGISFSYGAVQLLSPATFPIATLLLGLLFFYDIFFVFYTPLMVTVATTLDVPIKLLFPRPGKLADGSRALAMLGLGDIVLPGIFIAMALRYDLWRFYEIKHRMLIKAARADKGELSKEEIKYLKPRYTRVSFWDCASIGAFPKTYFNASMVGYVVGMVTTLVVMHVFKHAQPALLYLVPGVLSAVWGTAAAKGELKTMWNYTEEGEIEDEEKKDEEKDEKKDEKKEEEIKVKGEVDQDILRVKIIRRPAIGARLLPEPSSTPPAVDDEEGALSEDCDNSVYSISD</sequence>
<evidence type="ECO:0000313" key="10">
    <source>
        <dbReference type="EMBL" id="CCX34645.1"/>
    </source>
</evidence>
<dbReference type="GO" id="GO:0033619">
    <property type="term" value="P:membrane protein proteolysis"/>
    <property type="evidence" value="ECO:0007669"/>
    <property type="project" value="TreeGrafter"/>
</dbReference>
<comment type="similarity">
    <text evidence="2">Belongs to the peptidase A22B family.</text>
</comment>
<dbReference type="eggNOG" id="KOG2443">
    <property type="taxonomic scope" value="Eukaryota"/>
</dbReference>
<feature type="transmembrane region" description="Helical" evidence="9">
    <location>
        <begin position="6"/>
        <end position="29"/>
    </location>
</feature>
<feature type="compositionally biased region" description="Acidic residues" evidence="8">
    <location>
        <begin position="509"/>
        <end position="521"/>
    </location>
</feature>
<evidence type="ECO:0000256" key="3">
    <source>
        <dbReference type="ARBA" id="ARBA00022692"/>
    </source>
</evidence>
<dbReference type="MEROPS" id="A22.008"/>
<dbReference type="SMART" id="SM00730">
    <property type="entry name" value="PSN"/>
    <property type="match status" value="1"/>
</dbReference>
<dbReference type="GO" id="GO:0006465">
    <property type="term" value="P:signal peptide processing"/>
    <property type="evidence" value="ECO:0007669"/>
    <property type="project" value="TreeGrafter"/>
</dbReference>
<evidence type="ECO:0000256" key="2">
    <source>
        <dbReference type="ARBA" id="ARBA00006859"/>
    </source>
</evidence>
<dbReference type="EMBL" id="HF936586">
    <property type="protein sequence ID" value="CCX34645.1"/>
    <property type="molecule type" value="Genomic_DNA"/>
</dbReference>
<feature type="region of interest" description="Disordered" evidence="8">
    <location>
        <begin position="449"/>
        <end position="473"/>
    </location>
</feature>
<dbReference type="PANTHER" id="PTHR12174">
    <property type="entry name" value="SIGNAL PEPTIDE PEPTIDASE"/>
    <property type="match status" value="1"/>
</dbReference>
<feature type="compositionally biased region" description="Acidic residues" evidence="8">
    <location>
        <begin position="57"/>
        <end position="67"/>
    </location>
</feature>
<accession>U4LRR2</accession>
<evidence type="ECO:0000256" key="6">
    <source>
        <dbReference type="ARBA" id="ARBA00022989"/>
    </source>
</evidence>
<keyword evidence="6 9" id="KW-1133">Transmembrane helix</keyword>
<dbReference type="Proteomes" id="UP000018144">
    <property type="component" value="Unassembled WGS sequence"/>
</dbReference>
<feature type="transmembrane region" description="Helical" evidence="9">
    <location>
        <begin position="417"/>
        <end position="435"/>
    </location>
</feature>
<feature type="transmembrane region" description="Helical" evidence="9">
    <location>
        <begin position="112"/>
        <end position="141"/>
    </location>
</feature>
<dbReference type="OrthoDB" id="29661at2759"/>
<reference evidence="10 11" key="1">
    <citation type="journal article" date="2013" name="PLoS Genet.">
        <title>The genome and development-dependent transcriptomes of Pyronema confluens: a window into fungal evolution.</title>
        <authorList>
            <person name="Traeger S."/>
            <person name="Altegoer F."/>
            <person name="Freitag M."/>
            <person name="Gabaldon T."/>
            <person name="Kempken F."/>
            <person name="Kumar A."/>
            <person name="Marcet-Houben M."/>
            <person name="Poggeler S."/>
            <person name="Stajich J.E."/>
            <person name="Nowrousian M."/>
        </authorList>
    </citation>
    <scope>NUCLEOTIDE SEQUENCE [LARGE SCALE GENOMIC DNA]</scope>
    <source>
        <strain evidence="11">CBS 100304</strain>
        <tissue evidence="10">Vegetative mycelium</tissue>
    </source>
</reference>
<organism evidence="10 11">
    <name type="scientific">Pyronema omphalodes (strain CBS 100304)</name>
    <name type="common">Pyronema confluens</name>
    <dbReference type="NCBI Taxonomy" id="1076935"/>
    <lineage>
        <taxon>Eukaryota</taxon>
        <taxon>Fungi</taxon>
        <taxon>Dikarya</taxon>
        <taxon>Ascomycota</taxon>
        <taxon>Pezizomycotina</taxon>
        <taxon>Pezizomycetes</taxon>
        <taxon>Pezizales</taxon>
        <taxon>Pyronemataceae</taxon>
        <taxon>Pyronema</taxon>
    </lineage>
</organism>
<dbReference type="PANTHER" id="PTHR12174:SF23">
    <property type="entry name" value="MINOR HISTOCOMPATIBILITY ANTIGEN H13"/>
    <property type="match status" value="1"/>
</dbReference>
<gene>
    <name evidence="10" type="ORF">PCON_04128</name>
</gene>
<keyword evidence="4" id="KW-0378">Hydrolase</keyword>
<feature type="transmembrane region" description="Helical" evidence="9">
    <location>
        <begin position="394"/>
        <end position="411"/>
    </location>
</feature>
<protein>
    <submittedName>
        <fullName evidence="10">Similar to Intramembrane protease 2 acc. no. P49049</fullName>
    </submittedName>
</protein>
<dbReference type="OMA" id="TFWTGTL"/>
<evidence type="ECO:0000256" key="8">
    <source>
        <dbReference type="SAM" id="MobiDB-lite"/>
    </source>
</evidence>
<evidence type="ECO:0000313" key="11">
    <source>
        <dbReference type="Proteomes" id="UP000018144"/>
    </source>
</evidence>
<dbReference type="STRING" id="1076935.U4LRR2"/>
<feature type="transmembrane region" description="Helical" evidence="9">
    <location>
        <begin position="264"/>
        <end position="293"/>
    </location>
</feature>
<evidence type="ECO:0000256" key="4">
    <source>
        <dbReference type="ARBA" id="ARBA00022801"/>
    </source>
</evidence>
<dbReference type="GO" id="GO:0098554">
    <property type="term" value="C:cytoplasmic side of endoplasmic reticulum membrane"/>
    <property type="evidence" value="ECO:0007669"/>
    <property type="project" value="TreeGrafter"/>
</dbReference>
<evidence type="ECO:0000256" key="5">
    <source>
        <dbReference type="ARBA" id="ARBA00022824"/>
    </source>
</evidence>
<proteinExistence type="inferred from homology"/>
<keyword evidence="7 9" id="KW-0472">Membrane</keyword>
<evidence type="ECO:0000256" key="7">
    <source>
        <dbReference type="ARBA" id="ARBA00023136"/>
    </source>
</evidence>
<feature type="transmembrane region" description="Helical" evidence="9">
    <location>
        <begin position="313"/>
        <end position="337"/>
    </location>
</feature>
<name>U4LRR2_PYROM</name>
<dbReference type="Pfam" id="PF04258">
    <property type="entry name" value="Peptidase_A22B"/>
    <property type="match status" value="1"/>
</dbReference>
<comment type="subcellular location">
    <subcellularLocation>
        <location evidence="1">Endoplasmic reticulum membrane</location>
        <topology evidence="1">Multi-pass membrane protein</topology>
    </subcellularLocation>
</comment>
<dbReference type="GO" id="GO:0042500">
    <property type="term" value="F:aspartic endopeptidase activity, intramembrane cleaving"/>
    <property type="evidence" value="ECO:0007669"/>
    <property type="project" value="InterPro"/>
</dbReference>
<evidence type="ECO:0000256" key="1">
    <source>
        <dbReference type="ARBA" id="ARBA00004477"/>
    </source>
</evidence>
<feature type="compositionally biased region" description="Basic and acidic residues" evidence="8">
    <location>
        <begin position="458"/>
        <end position="473"/>
    </location>
</feature>
<dbReference type="AlphaFoldDB" id="U4LRR2"/>
<evidence type="ECO:0000256" key="9">
    <source>
        <dbReference type="SAM" id="Phobius"/>
    </source>
</evidence>
<feature type="transmembrane region" description="Helical" evidence="9">
    <location>
        <begin position="82"/>
        <end position="100"/>
    </location>
</feature>
<keyword evidence="5" id="KW-0256">Endoplasmic reticulum</keyword>
<dbReference type="InterPro" id="IPR007369">
    <property type="entry name" value="Peptidase_A22B_SPP"/>
</dbReference>
<dbReference type="InterPro" id="IPR006639">
    <property type="entry name" value="Preselin/SPP"/>
</dbReference>
<feature type="region of interest" description="Disordered" evidence="8">
    <location>
        <begin position="497"/>
        <end position="529"/>
    </location>
</feature>
<feature type="transmembrane region" description="Helical" evidence="9">
    <location>
        <begin position="213"/>
        <end position="233"/>
    </location>
</feature>
<dbReference type="GO" id="GO:0098553">
    <property type="term" value="C:lumenal side of endoplasmic reticulum membrane"/>
    <property type="evidence" value="ECO:0007669"/>
    <property type="project" value="TreeGrafter"/>
</dbReference>
<keyword evidence="10" id="KW-0645">Protease</keyword>
<keyword evidence="11" id="KW-1185">Reference proteome</keyword>